<accession>A0A1C3ELS7</accession>
<dbReference type="STRING" id="1841610.A6X21_17605"/>
<dbReference type="RefSeq" id="WP_068846680.1">
    <property type="nucleotide sequence ID" value="NZ_LYDR01000043.1"/>
</dbReference>
<comment type="caution">
    <text evidence="1">The sequence shown here is derived from an EMBL/GenBank/DDBJ whole genome shotgun (WGS) entry which is preliminary data.</text>
</comment>
<evidence type="ECO:0000313" key="2">
    <source>
        <dbReference type="Proteomes" id="UP000094828"/>
    </source>
</evidence>
<dbReference type="Proteomes" id="UP000094828">
    <property type="component" value="Unassembled WGS sequence"/>
</dbReference>
<gene>
    <name evidence="1" type="ORF">A6X21_17605</name>
</gene>
<dbReference type="PANTHER" id="PTHR36456">
    <property type="entry name" value="UPF0232 PROTEIN SCO3875"/>
    <property type="match status" value="1"/>
</dbReference>
<dbReference type="AlphaFoldDB" id="A0A1C3ELS7"/>
<dbReference type="Pfam" id="PF05258">
    <property type="entry name" value="DciA"/>
    <property type="match status" value="1"/>
</dbReference>
<dbReference type="PANTHER" id="PTHR36456:SF1">
    <property type="entry name" value="UPF0232 PROTEIN SCO3875"/>
    <property type="match status" value="1"/>
</dbReference>
<proteinExistence type="predicted"/>
<evidence type="ECO:0000313" key="1">
    <source>
        <dbReference type="EMBL" id="ODA34186.1"/>
    </source>
</evidence>
<reference evidence="1 2" key="1">
    <citation type="submission" date="2016-05" db="EMBL/GenBank/DDBJ databases">
        <title>Genomic and physiological characterization of Planctopirus sp. isolated from fresh water lake.</title>
        <authorList>
            <person name="Subhash Y."/>
            <person name="Ramana C."/>
        </authorList>
    </citation>
    <scope>NUCLEOTIDE SEQUENCE [LARGE SCALE GENOMIC DNA]</scope>
    <source>
        <strain evidence="1 2">JC280</strain>
    </source>
</reference>
<dbReference type="InterPro" id="IPR007922">
    <property type="entry name" value="DciA-like"/>
</dbReference>
<organism evidence="1 2">
    <name type="scientific">Planctopirus hydrillae</name>
    <dbReference type="NCBI Taxonomy" id="1841610"/>
    <lineage>
        <taxon>Bacteria</taxon>
        <taxon>Pseudomonadati</taxon>
        <taxon>Planctomycetota</taxon>
        <taxon>Planctomycetia</taxon>
        <taxon>Planctomycetales</taxon>
        <taxon>Planctomycetaceae</taxon>
        <taxon>Planctopirus</taxon>
    </lineage>
</organism>
<keyword evidence="2" id="KW-1185">Reference proteome</keyword>
<dbReference type="OrthoDB" id="288111at2"/>
<protein>
    <submittedName>
        <fullName evidence="1">Uncharacterized protein</fullName>
    </submittedName>
</protein>
<name>A0A1C3ELS7_9PLAN</name>
<dbReference type="EMBL" id="LYDR01000043">
    <property type="protein sequence ID" value="ODA34186.1"/>
    <property type="molecule type" value="Genomic_DNA"/>
</dbReference>
<sequence length="100" mass="11348">MTDDPPPRQLGDVLAQLMQLRGYSQIQEDDRLRSAWKQVVPAAYSTLTRPARISRGVLQVYVSHPAALSELSAFHQKPIVENLQKILPELKLKDIKFRLG</sequence>